<dbReference type="GO" id="GO:0045259">
    <property type="term" value="C:proton-transporting ATP synthase complex"/>
    <property type="evidence" value="ECO:0007669"/>
    <property type="project" value="UniProtKB-KW"/>
</dbReference>
<dbReference type="NCBIfam" id="TIGR01144">
    <property type="entry name" value="ATP_synt_b"/>
    <property type="match status" value="1"/>
</dbReference>
<evidence type="ECO:0000313" key="17">
    <source>
        <dbReference type="EMBL" id="OKL51761.1"/>
    </source>
</evidence>
<keyword evidence="10 14" id="KW-0472">Membrane</keyword>
<dbReference type="PANTHER" id="PTHR33445:SF1">
    <property type="entry name" value="ATP SYNTHASE SUBUNIT B"/>
    <property type="match status" value="1"/>
</dbReference>
<keyword evidence="8 14" id="KW-1133">Transmembrane helix</keyword>
<comment type="subunit">
    <text evidence="13 14">F-type ATPases have 2 components, F(1) - the catalytic core - and F(0) - the membrane proton channel. F(1) has five subunits: alpha(3), beta(3), gamma(1), delta(1), epsilon(1). F(0) has three main subunits: a(1), b(2) and c(10-14). The alpha and beta chains form an alternating ring which encloses part of the gamma chain. F(1) is attached to F(0) by a central stalk formed by the gamma and epsilon chains, while a peripheral stalk is formed by the delta and b chains.</text>
</comment>
<evidence type="ECO:0000256" key="14">
    <source>
        <dbReference type="HAMAP-Rule" id="MF_01398"/>
    </source>
</evidence>
<keyword evidence="3 14" id="KW-0813">Transport</keyword>
<comment type="caution">
    <text evidence="17">The sequence shown here is derived from an EMBL/GenBank/DDBJ whole genome shotgun (WGS) entry which is preliminary data.</text>
</comment>
<evidence type="ECO:0000256" key="8">
    <source>
        <dbReference type="ARBA" id="ARBA00022989"/>
    </source>
</evidence>
<accession>A0A1Q5PVY5</accession>
<keyword evidence="5 14" id="KW-0138">CF(0)</keyword>
<dbReference type="InterPro" id="IPR050059">
    <property type="entry name" value="ATP_synthase_B_chain"/>
</dbReference>
<dbReference type="InParanoid" id="A0A1Q5PVY5"/>
<dbReference type="Pfam" id="PF00430">
    <property type="entry name" value="ATP-synt_B"/>
    <property type="match status" value="1"/>
</dbReference>
<evidence type="ECO:0000256" key="2">
    <source>
        <dbReference type="ARBA" id="ARBA00005513"/>
    </source>
</evidence>
<feature type="transmembrane region" description="Helical" evidence="14">
    <location>
        <begin position="21"/>
        <end position="40"/>
    </location>
</feature>
<gene>
    <name evidence="14" type="primary">atpF</name>
    <name evidence="17" type="ORF">BSZ40_06320</name>
</gene>
<name>A0A1Q5PVY5_9ACTO</name>
<dbReference type="InterPro" id="IPR005864">
    <property type="entry name" value="ATP_synth_F0_bsu_bac"/>
</dbReference>
<sequence>MQPLAGGAGGVQVLLPPLSEVFWAGLALAIIVGALWKYALPKLTSLLDERSAQIEAGLRASERAEDELATARAHAAAEREQARTEANQLREQARAEAKDIVAAARVAAVAEGERVREQFDAQLAASKAAAERELRGDVGRLATELARRIVGAELSDPDRAAAVIDQAIEELERAPIKRPARSEA</sequence>
<dbReference type="GO" id="GO:0046933">
    <property type="term" value="F:proton-transporting ATP synthase activity, rotational mechanism"/>
    <property type="evidence" value="ECO:0007669"/>
    <property type="project" value="UniProtKB-UniRule"/>
</dbReference>
<dbReference type="HAMAP" id="MF_01398">
    <property type="entry name" value="ATP_synth_b_bprime"/>
    <property type="match status" value="1"/>
</dbReference>
<evidence type="ECO:0000256" key="9">
    <source>
        <dbReference type="ARBA" id="ARBA00023065"/>
    </source>
</evidence>
<evidence type="ECO:0000256" key="16">
    <source>
        <dbReference type="SAM" id="MobiDB-lite"/>
    </source>
</evidence>
<evidence type="ECO:0000256" key="5">
    <source>
        <dbReference type="ARBA" id="ARBA00022547"/>
    </source>
</evidence>
<organism evidence="17 18">
    <name type="scientific">Buchananella hordeovulneris</name>
    <dbReference type="NCBI Taxonomy" id="52770"/>
    <lineage>
        <taxon>Bacteria</taxon>
        <taxon>Bacillati</taxon>
        <taxon>Actinomycetota</taxon>
        <taxon>Actinomycetes</taxon>
        <taxon>Actinomycetales</taxon>
        <taxon>Actinomycetaceae</taxon>
        <taxon>Buchananella</taxon>
    </lineage>
</organism>
<dbReference type="AlphaFoldDB" id="A0A1Q5PVY5"/>
<dbReference type="CDD" id="cd06503">
    <property type="entry name" value="ATP-synt_Fo_b"/>
    <property type="match status" value="1"/>
</dbReference>
<dbReference type="InterPro" id="IPR028987">
    <property type="entry name" value="ATP_synth_B-like_membr_sf"/>
</dbReference>
<evidence type="ECO:0000256" key="13">
    <source>
        <dbReference type="ARBA" id="ARBA00025830"/>
    </source>
</evidence>
<evidence type="ECO:0000256" key="11">
    <source>
        <dbReference type="ARBA" id="ARBA00023310"/>
    </source>
</evidence>
<comment type="similarity">
    <text evidence="2 14 15">Belongs to the ATPase B chain family.</text>
</comment>
<dbReference type="GO" id="GO:0046961">
    <property type="term" value="F:proton-transporting ATPase activity, rotational mechanism"/>
    <property type="evidence" value="ECO:0007669"/>
    <property type="project" value="TreeGrafter"/>
</dbReference>
<keyword evidence="6 14" id="KW-0812">Transmembrane</keyword>
<dbReference type="FunCoup" id="A0A1Q5PVY5">
    <property type="interactions" value="26"/>
</dbReference>
<dbReference type="STRING" id="52770.BSZ40_06320"/>
<reference evidence="18" key="1">
    <citation type="submission" date="2016-12" db="EMBL/GenBank/DDBJ databases">
        <authorList>
            <person name="Meng X."/>
        </authorList>
    </citation>
    <scope>NUCLEOTIDE SEQUENCE [LARGE SCALE GENOMIC DNA]</scope>
    <source>
        <strain evidence="18">DSM 20732</strain>
    </source>
</reference>
<evidence type="ECO:0000256" key="4">
    <source>
        <dbReference type="ARBA" id="ARBA00022475"/>
    </source>
</evidence>
<keyword evidence="11 14" id="KW-0066">ATP synthesis</keyword>
<keyword evidence="7 14" id="KW-0375">Hydrogen ion transport</keyword>
<evidence type="ECO:0000313" key="18">
    <source>
        <dbReference type="Proteomes" id="UP000185612"/>
    </source>
</evidence>
<keyword evidence="9 14" id="KW-0406">Ion transport</keyword>
<evidence type="ECO:0000256" key="12">
    <source>
        <dbReference type="ARBA" id="ARBA00025198"/>
    </source>
</evidence>
<evidence type="ECO:0000256" key="10">
    <source>
        <dbReference type="ARBA" id="ARBA00023136"/>
    </source>
</evidence>
<evidence type="ECO:0000256" key="1">
    <source>
        <dbReference type="ARBA" id="ARBA00004162"/>
    </source>
</evidence>
<keyword evidence="18" id="KW-1185">Reference proteome</keyword>
<comment type="function">
    <text evidence="14">Component of the F(0) channel, it forms part of the peripheral stalk, linking F(1) to F(0).</text>
</comment>
<evidence type="ECO:0000256" key="15">
    <source>
        <dbReference type="RuleBase" id="RU003848"/>
    </source>
</evidence>
<comment type="function">
    <text evidence="12 14">F(1)F(0) ATP synthase produces ATP from ADP in the presence of a proton or sodium gradient. F-type ATPases consist of two structural domains, F(1) containing the extramembraneous catalytic core and F(0) containing the membrane proton channel, linked together by a central stalk and a peripheral stalk. During catalysis, ATP synthesis in the catalytic domain of F(1) is coupled via a rotary mechanism of the central stalk subunits to proton translocation.</text>
</comment>
<evidence type="ECO:0000256" key="6">
    <source>
        <dbReference type="ARBA" id="ARBA00022692"/>
    </source>
</evidence>
<dbReference type="PANTHER" id="PTHR33445">
    <property type="entry name" value="ATP SYNTHASE SUBUNIT B', CHLOROPLASTIC"/>
    <property type="match status" value="1"/>
</dbReference>
<keyword evidence="4 14" id="KW-1003">Cell membrane</keyword>
<dbReference type="Gene3D" id="6.10.250.1580">
    <property type="match status" value="1"/>
</dbReference>
<dbReference type="SUPFAM" id="SSF81573">
    <property type="entry name" value="F1F0 ATP synthase subunit B, membrane domain"/>
    <property type="match status" value="1"/>
</dbReference>
<dbReference type="Proteomes" id="UP000185612">
    <property type="component" value="Unassembled WGS sequence"/>
</dbReference>
<dbReference type="EMBL" id="MQVS01000005">
    <property type="protein sequence ID" value="OKL51761.1"/>
    <property type="molecule type" value="Genomic_DNA"/>
</dbReference>
<evidence type="ECO:0000256" key="3">
    <source>
        <dbReference type="ARBA" id="ARBA00022448"/>
    </source>
</evidence>
<proteinExistence type="inferred from homology"/>
<dbReference type="GO" id="GO:0005886">
    <property type="term" value="C:plasma membrane"/>
    <property type="evidence" value="ECO:0007669"/>
    <property type="project" value="UniProtKB-SubCell"/>
</dbReference>
<dbReference type="InterPro" id="IPR002146">
    <property type="entry name" value="ATP_synth_b/b'su_bac/chlpt"/>
</dbReference>
<comment type="subcellular location">
    <subcellularLocation>
        <location evidence="1 14">Cell membrane</location>
        <topology evidence="1 14">Single-pass membrane protein</topology>
    </subcellularLocation>
</comment>
<feature type="region of interest" description="Disordered" evidence="16">
    <location>
        <begin position="69"/>
        <end position="90"/>
    </location>
</feature>
<evidence type="ECO:0000256" key="7">
    <source>
        <dbReference type="ARBA" id="ARBA00022781"/>
    </source>
</evidence>
<protein>
    <recommendedName>
        <fullName evidence="14">ATP synthase subunit b</fullName>
    </recommendedName>
    <alternativeName>
        <fullName evidence="14">ATP synthase F(0) sector subunit b</fullName>
    </alternativeName>
    <alternativeName>
        <fullName evidence="14">ATPase subunit I</fullName>
    </alternativeName>
    <alternativeName>
        <fullName evidence="14">F-type ATPase subunit b</fullName>
        <shortName evidence="14">F-ATPase subunit b</shortName>
    </alternativeName>
</protein>